<name>A0A7J9KAU1_9ROSI</name>
<accession>A0A7J9KAU1</accession>
<feature type="non-terminal residue" evidence="2">
    <location>
        <position position="399"/>
    </location>
</feature>
<proteinExistence type="predicted"/>
<feature type="domain" description="DUF4283" evidence="1">
    <location>
        <begin position="27"/>
        <end position="105"/>
    </location>
</feature>
<sequence length="399" mass="45944">MEDELANLNLEYEEEEAVYGQEEEKIKEFRYCLVGRVLTESAIHFPSMKNVLAELWHPIERVAITEIEDKRILFRLYNEIDIQRVVDDIPWFFNRHMIIFHRLMKGEDSLQDITSQALLKRATLMTSEWLREEPNVVGRNRVYKEDLRGNNKVKDLIVDANGGHRTFVHVELENTKNVILSLEDNPIDFKDGKKRQRTQVGNANNNTLMITNSEYEISAAASKQADQDKGQYKKYRKKKRSKCGFENGIDVSAEGTRGLSLGWKGDLIVNVKIFLKSHIDVEVATENEDDFWSFTGFYGYPIENLIKEVGRRPPIGDTLNNVSIPGATQNSLFHPLDPSKGLNIQPRAKQMQEDVVALTSQFWREFHPKDEGPARAQILSNLCTLVQAEFNLVQFTRAQ</sequence>
<gene>
    <name evidence="2" type="ORF">Goarm_000694</name>
</gene>
<organism evidence="2 3">
    <name type="scientific">Gossypium armourianum</name>
    <dbReference type="NCBI Taxonomy" id="34283"/>
    <lineage>
        <taxon>Eukaryota</taxon>
        <taxon>Viridiplantae</taxon>
        <taxon>Streptophyta</taxon>
        <taxon>Embryophyta</taxon>
        <taxon>Tracheophyta</taxon>
        <taxon>Spermatophyta</taxon>
        <taxon>Magnoliopsida</taxon>
        <taxon>eudicotyledons</taxon>
        <taxon>Gunneridae</taxon>
        <taxon>Pentapetalae</taxon>
        <taxon>rosids</taxon>
        <taxon>malvids</taxon>
        <taxon>Malvales</taxon>
        <taxon>Malvaceae</taxon>
        <taxon>Malvoideae</taxon>
        <taxon>Gossypium</taxon>
    </lineage>
</organism>
<dbReference type="Pfam" id="PF14111">
    <property type="entry name" value="DUF4283"/>
    <property type="match status" value="1"/>
</dbReference>
<dbReference type="EMBL" id="JABFAE010000013">
    <property type="protein sequence ID" value="MBA0843511.1"/>
    <property type="molecule type" value="Genomic_DNA"/>
</dbReference>
<comment type="caution">
    <text evidence="2">The sequence shown here is derived from an EMBL/GenBank/DDBJ whole genome shotgun (WGS) entry which is preliminary data.</text>
</comment>
<dbReference type="InterPro" id="IPR025558">
    <property type="entry name" value="DUF4283"/>
</dbReference>
<evidence type="ECO:0000313" key="3">
    <source>
        <dbReference type="Proteomes" id="UP000593575"/>
    </source>
</evidence>
<dbReference type="AlphaFoldDB" id="A0A7J9KAU1"/>
<evidence type="ECO:0000259" key="1">
    <source>
        <dbReference type="Pfam" id="PF14111"/>
    </source>
</evidence>
<evidence type="ECO:0000313" key="2">
    <source>
        <dbReference type="EMBL" id="MBA0843511.1"/>
    </source>
</evidence>
<keyword evidence="3" id="KW-1185">Reference proteome</keyword>
<protein>
    <recommendedName>
        <fullName evidence="1">DUF4283 domain-containing protein</fullName>
    </recommendedName>
</protein>
<dbReference type="Proteomes" id="UP000593575">
    <property type="component" value="Unassembled WGS sequence"/>
</dbReference>
<reference evidence="2 3" key="1">
    <citation type="journal article" date="2019" name="Genome Biol. Evol.">
        <title>Insights into the evolution of the New World diploid cottons (Gossypium, subgenus Houzingenia) based on genome sequencing.</title>
        <authorList>
            <person name="Grover C.E."/>
            <person name="Arick M.A. 2nd"/>
            <person name="Thrash A."/>
            <person name="Conover J.L."/>
            <person name="Sanders W.S."/>
            <person name="Peterson D.G."/>
            <person name="Frelichowski J.E."/>
            <person name="Scheffler J.A."/>
            <person name="Scheffler B.E."/>
            <person name="Wendel J.F."/>
        </authorList>
    </citation>
    <scope>NUCLEOTIDE SEQUENCE [LARGE SCALE GENOMIC DNA]</scope>
    <source>
        <strain evidence="2">6</strain>
        <tissue evidence="2">Leaf</tissue>
    </source>
</reference>